<protein>
    <submittedName>
        <fullName evidence="1">Uncharacterized protein</fullName>
    </submittedName>
</protein>
<dbReference type="EMBL" id="CP092085">
    <property type="protein sequence ID" value="UUN95952.1"/>
    <property type="molecule type" value="Genomic_DNA"/>
</dbReference>
<dbReference type="Proteomes" id="UP000644140">
    <property type="component" value="Chromosome"/>
</dbReference>
<reference evidence="1" key="1">
    <citation type="submission" date="2022-02" db="EMBL/GenBank/DDBJ databases">
        <title>Characterization of Tn125 harboring carbapenem-resistant Acinetobacter bereziniae clinical isolates.</title>
        <authorList>
            <person name="Wong N.-K."/>
            <person name="Pan Q."/>
        </authorList>
    </citation>
    <scope>NUCLEOTIDE SEQUENCE</scope>
    <source>
        <strain evidence="1">GD03393</strain>
    </source>
</reference>
<evidence type="ECO:0000313" key="1">
    <source>
        <dbReference type="EMBL" id="UUN95952.1"/>
    </source>
</evidence>
<gene>
    <name evidence="1" type="ORF">I9054_011195</name>
</gene>
<evidence type="ECO:0000313" key="2">
    <source>
        <dbReference type="Proteomes" id="UP000644140"/>
    </source>
</evidence>
<accession>A0A8I1AHN2</accession>
<name>A0A8I1AHN2_ACIBZ</name>
<sequence>MPKYIAKQSIGHFRPGDEIKGLEDKQIQALLVSGAIEEEKASEKTKQDGSAQQLAELAAQVADLKTNELLLIDAKDKAEAQVADLKAEIVKLQDALNASKPKSAKDKEQPQAQSEKAATESK</sequence>
<dbReference type="RefSeq" id="WP_198114817.1">
    <property type="nucleotide sequence ID" value="NZ_CP066121.1"/>
</dbReference>
<proteinExistence type="predicted"/>
<organism evidence="1 2">
    <name type="scientific">Acinetobacter bereziniae</name>
    <name type="common">Acinetobacter genomosp. 10</name>
    <dbReference type="NCBI Taxonomy" id="106648"/>
    <lineage>
        <taxon>Bacteria</taxon>
        <taxon>Pseudomonadati</taxon>
        <taxon>Pseudomonadota</taxon>
        <taxon>Gammaproteobacteria</taxon>
        <taxon>Moraxellales</taxon>
        <taxon>Moraxellaceae</taxon>
        <taxon>Acinetobacter</taxon>
    </lineage>
</organism>
<dbReference type="AlphaFoldDB" id="A0A8I1AHN2"/>